<protein>
    <submittedName>
        <fullName evidence="1">(African queen) hypothetical protein</fullName>
    </submittedName>
</protein>
<proteinExistence type="predicted"/>
<keyword evidence="2" id="KW-1185">Reference proteome</keyword>
<dbReference type="EMBL" id="CAKASE010000078">
    <property type="protein sequence ID" value="CAG9579132.1"/>
    <property type="molecule type" value="Genomic_DNA"/>
</dbReference>
<name>A0A8J2R4X4_9NEOP</name>
<organism evidence="1 2">
    <name type="scientific">Danaus chrysippus</name>
    <name type="common">African queen</name>
    <dbReference type="NCBI Taxonomy" id="151541"/>
    <lineage>
        <taxon>Eukaryota</taxon>
        <taxon>Metazoa</taxon>
        <taxon>Ecdysozoa</taxon>
        <taxon>Arthropoda</taxon>
        <taxon>Hexapoda</taxon>
        <taxon>Insecta</taxon>
        <taxon>Pterygota</taxon>
        <taxon>Neoptera</taxon>
        <taxon>Endopterygota</taxon>
        <taxon>Lepidoptera</taxon>
        <taxon>Glossata</taxon>
        <taxon>Ditrysia</taxon>
        <taxon>Papilionoidea</taxon>
        <taxon>Nymphalidae</taxon>
        <taxon>Danainae</taxon>
        <taxon>Danaini</taxon>
        <taxon>Danaina</taxon>
        <taxon>Danaus</taxon>
        <taxon>Anosia</taxon>
    </lineage>
</organism>
<sequence length="97" mass="10929">MYSFKIKESSKKNEISATEANDGIRMLWTACGETRWSVVGQHKTWAGGGRRQARARRLAKHARVPGTARRAGWPNVATSTQNKQLLGECPQLIRDHR</sequence>
<evidence type="ECO:0000313" key="2">
    <source>
        <dbReference type="Proteomes" id="UP000789524"/>
    </source>
</evidence>
<comment type="caution">
    <text evidence="1">The sequence shown here is derived from an EMBL/GenBank/DDBJ whole genome shotgun (WGS) entry which is preliminary data.</text>
</comment>
<evidence type="ECO:0000313" key="1">
    <source>
        <dbReference type="EMBL" id="CAG9579132.1"/>
    </source>
</evidence>
<gene>
    <name evidence="1" type="ORF">DCHRY22_LOCUS13109</name>
</gene>
<dbReference type="Proteomes" id="UP000789524">
    <property type="component" value="Unassembled WGS sequence"/>
</dbReference>
<dbReference type="AlphaFoldDB" id="A0A8J2R4X4"/>
<accession>A0A8J2R4X4</accession>
<reference evidence="1" key="1">
    <citation type="submission" date="2021-09" db="EMBL/GenBank/DDBJ databases">
        <authorList>
            <person name="Martin H S."/>
        </authorList>
    </citation>
    <scope>NUCLEOTIDE SEQUENCE</scope>
</reference>